<dbReference type="Pfam" id="PF13683">
    <property type="entry name" value="rve_3"/>
    <property type="match status" value="1"/>
</dbReference>
<dbReference type="GO" id="GO:0015074">
    <property type="term" value="P:DNA integration"/>
    <property type="evidence" value="ECO:0007669"/>
    <property type="project" value="InterPro"/>
</dbReference>
<evidence type="ECO:0000313" key="2">
    <source>
        <dbReference type="EMBL" id="HHS28538.1"/>
    </source>
</evidence>
<sequence length="150" mass="17507">MLWITAPWNTRAFVWPTRGTRCEALSPIRQRVRDYLGDLGPQAAQGLTLRHDHGSHYMSHDFQEKIAFLGINSSPAFVRAPEGNGCAERFVRILKENLLWVRTFRTLEELRQALLEFKRTYHENWIIQRHGYKTPAQVRRQQLQALPLAA</sequence>
<dbReference type="Gene3D" id="3.30.420.10">
    <property type="entry name" value="Ribonuclease H-like superfamily/Ribonuclease H"/>
    <property type="match status" value="1"/>
</dbReference>
<feature type="domain" description="Integrase catalytic" evidence="1">
    <location>
        <begin position="48"/>
        <end position="143"/>
    </location>
</feature>
<dbReference type="InterPro" id="IPR036397">
    <property type="entry name" value="RNaseH_sf"/>
</dbReference>
<name>A0A7V6DNT6_9BACT</name>
<dbReference type="GO" id="GO:0003676">
    <property type="term" value="F:nucleic acid binding"/>
    <property type="evidence" value="ECO:0007669"/>
    <property type="project" value="InterPro"/>
</dbReference>
<evidence type="ECO:0000259" key="1">
    <source>
        <dbReference type="PROSITE" id="PS50994"/>
    </source>
</evidence>
<gene>
    <name evidence="2" type="ORF">ENV52_02400</name>
</gene>
<dbReference type="InterPro" id="IPR001584">
    <property type="entry name" value="Integrase_cat-core"/>
</dbReference>
<dbReference type="PANTHER" id="PTHR46889:SF4">
    <property type="entry name" value="TRANSPOSASE INSO FOR INSERTION SEQUENCE ELEMENT IS911B-RELATED"/>
    <property type="match status" value="1"/>
</dbReference>
<accession>A0A7V6DNT6</accession>
<dbReference type="PROSITE" id="PS50994">
    <property type="entry name" value="INTEGRASE"/>
    <property type="match status" value="1"/>
</dbReference>
<comment type="caution">
    <text evidence="2">The sequence shown here is derived from an EMBL/GenBank/DDBJ whole genome shotgun (WGS) entry which is preliminary data.</text>
</comment>
<dbReference type="InterPro" id="IPR012337">
    <property type="entry name" value="RNaseH-like_sf"/>
</dbReference>
<dbReference type="AlphaFoldDB" id="A0A7V6DNT6"/>
<proteinExistence type="predicted"/>
<dbReference type="SUPFAM" id="SSF53098">
    <property type="entry name" value="Ribonuclease H-like"/>
    <property type="match status" value="1"/>
</dbReference>
<dbReference type="InterPro" id="IPR050900">
    <property type="entry name" value="Transposase_IS3/IS150/IS904"/>
</dbReference>
<organism evidence="2">
    <name type="scientific">Desulfobacca acetoxidans</name>
    <dbReference type="NCBI Taxonomy" id="60893"/>
    <lineage>
        <taxon>Bacteria</taxon>
        <taxon>Pseudomonadati</taxon>
        <taxon>Thermodesulfobacteriota</taxon>
        <taxon>Desulfobaccia</taxon>
        <taxon>Desulfobaccales</taxon>
        <taxon>Desulfobaccaceae</taxon>
        <taxon>Desulfobacca</taxon>
    </lineage>
</organism>
<dbReference type="PANTHER" id="PTHR46889">
    <property type="entry name" value="TRANSPOSASE INSF FOR INSERTION SEQUENCE IS3B-RELATED"/>
    <property type="match status" value="1"/>
</dbReference>
<protein>
    <recommendedName>
        <fullName evidence="1">Integrase catalytic domain-containing protein</fullName>
    </recommendedName>
</protein>
<reference evidence="2" key="1">
    <citation type="journal article" date="2020" name="mSystems">
        <title>Genome- and Community-Level Interaction Insights into Carbon Utilization and Element Cycling Functions of Hydrothermarchaeota in Hydrothermal Sediment.</title>
        <authorList>
            <person name="Zhou Z."/>
            <person name="Liu Y."/>
            <person name="Xu W."/>
            <person name="Pan J."/>
            <person name="Luo Z.H."/>
            <person name="Li M."/>
        </authorList>
    </citation>
    <scope>NUCLEOTIDE SEQUENCE [LARGE SCALE GENOMIC DNA]</scope>
    <source>
        <strain evidence="2">SpSt-767</strain>
    </source>
</reference>
<dbReference type="EMBL" id="DTGR01000037">
    <property type="protein sequence ID" value="HHS28538.1"/>
    <property type="molecule type" value="Genomic_DNA"/>
</dbReference>